<evidence type="ECO:0000313" key="1">
    <source>
        <dbReference type="EMBL" id="MBX3891485.1"/>
    </source>
</evidence>
<reference evidence="1" key="1">
    <citation type="submission" date="2018-06" db="EMBL/GenBank/DDBJ databases">
        <authorList>
            <person name="O'Rourke A."/>
        </authorList>
    </citation>
    <scope>NUCLEOTIDE SEQUENCE</scope>
    <source>
        <strain evidence="1">132550021-3</strain>
    </source>
</reference>
<accession>A0AAW4Q696</accession>
<comment type="caution">
    <text evidence="1">The sequence shown here is derived from an EMBL/GenBank/DDBJ whole genome shotgun (WGS) entry which is preliminary data.</text>
</comment>
<dbReference type="RefSeq" id="WP_182553365.1">
    <property type="nucleotide sequence ID" value="NZ_QGAQ01000015.1"/>
</dbReference>
<evidence type="ECO:0000313" key="2">
    <source>
        <dbReference type="Proteomes" id="UP001199322"/>
    </source>
</evidence>
<protein>
    <recommendedName>
        <fullName evidence="3">Band 7 domain-containing protein</fullName>
    </recommendedName>
</protein>
<proteinExistence type="predicted"/>
<gene>
    <name evidence="1" type="ORF">DEE74_16610</name>
</gene>
<dbReference type="EMBL" id="QGBI01000015">
    <property type="protein sequence ID" value="MBX3891485.1"/>
    <property type="molecule type" value="Genomic_DNA"/>
</dbReference>
<dbReference type="Pfam" id="PF26125">
    <property type="entry name" value="AcrVA2-like"/>
    <property type="match status" value="1"/>
</dbReference>
<evidence type="ECO:0008006" key="3">
    <source>
        <dbReference type="Google" id="ProtNLM"/>
    </source>
</evidence>
<dbReference type="AlphaFoldDB" id="A0AAW4Q696"/>
<dbReference type="InterPro" id="IPR058915">
    <property type="entry name" value="AcrVA2-like"/>
</dbReference>
<dbReference type="Proteomes" id="UP001199322">
    <property type="component" value="Unassembled WGS sequence"/>
</dbReference>
<name>A0AAW4Q696_RALPI</name>
<sequence>MLTPEKYSTRYFPERFRLVFPAESSRAAQMLRAAPIPMPTHDMFASLQRQIAETYNKDISKVPFEQRPARPTPVMGQVLSLAFAYGKFYVAGRQIYDVGPKMQAVLVGADYREVPVSMLMLPFSTVYLHFGPQKFTIKVAAFEGAIVSQYKGLFEIHLCTSQGPSYLNGGRFVYPAHYLYLTFDASEYPPDTPLGDVVADAVRKEKEELAKRSKEPAEQIALDGVVVADRRAQGAQEDLENYSIAIQNVDDAMRLVVNALIFVTAYKEHVATSWTSDTPSEIAAVAEGSNKPKARQDARQKLLADGYYKVNFVGSGFDFGGCGEESEASPEAGVRPHWRRAHWRIQRYGEGRQETKMVLIRQVLVNADKLGSDQQLPGRISTI</sequence>
<organism evidence="1 2">
    <name type="scientific">Ralstonia pickettii</name>
    <name type="common">Burkholderia pickettii</name>
    <dbReference type="NCBI Taxonomy" id="329"/>
    <lineage>
        <taxon>Bacteria</taxon>
        <taxon>Pseudomonadati</taxon>
        <taxon>Pseudomonadota</taxon>
        <taxon>Betaproteobacteria</taxon>
        <taxon>Burkholderiales</taxon>
        <taxon>Burkholderiaceae</taxon>
        <taxon>Ralstonia</taxon>
    </lineage>
</organism>